<dbReference type="EnsemblMetazoa" id="Aqu2.1.38737_001">
    <property type="protein sequence ID" value="Aqu2.1.38737_001"/>
    <property type="gene ID" value="Aqu2.1.38737"/>
</dbReference>
<feature type="transmembrane region" description="Helical" evidence="5">
    <location>
        <begin position="50"/>
        <end position="67"/>
    </location>
</feature>
<dbReference type="GO" id="GO:0022857">
    <property type="term" value="F:transmembrane transporter activity"/>
    <property type="evidence" value="ECO:0007669"/>
    <property type="project" value="InterPro"/>
</dbReference>
<keyword evidence="8" id="KW-1185">Reference proteome</keyword>
<evidence type="ECO:0000256" key="1">
    <source>
        <dbReference type="ARBA" id="ARBA00004141"/>
    </source>
</evidence>
<evidence type="ECO:0000256" key="5">
    <source>
        <dbReference type="SAM" id="Phobius"/>
    </source>
</evidence>
<dbReference type="PANTHER" id="PTHR23507">
    <property type="entry name" value="ZGC:174356"/>
    <property type="match status" value="1"/>
</dbReference>
<reference evidence="7" key="2">
    <citation type="submission" date="2017-05" db="UniProtKB">
        <authorList>
            <consortium name="EnsemblMetazoa"/>
        </authorList>
    </citation>
    <scope>IDENTIFICATION</scope>
</reference>
<evidence type="ECO:0000256" key="3">
    <source>
        <dbReference type="ARBA" id="ARBA00022989"/>
    </source>
</evidence>
<dbReference type="Gene3D" id="1.20.1250.20">
    <property type="entry name" value="MFS general substrate transporter like domains"/>
    <property type="match status" value="1"/>
</dbReference>
<feature type="transmembrane region" description="Helical" evidence="5">
    <location>
        <begin position="155"/>
        <end position="176"/>
    </location>
</feature>
<reference evidence="8" key="1">
    <citation type="journal article" date="2010" name="Nature">
        <title>The Amphimedon queenslandica genome and the evolution of animal complexity.</title>
        <authorList>
            <person name="Srivastava M."/>
            <person name="Simakov O."/>
            <person name="Chapman J."/>
            <person name="Fahey B."/>
            <person name="Gauthier M.E."/>
            <person name="Mitros T."/>
            <person name="Richards G.S."/>
            <person name="Conaco C."/>
            <person name="Dacre M."/>
            <person name="Hellsten U."/>
            <person name="Larroux C."/>
            <person name="Putnam N.H."/>
            <person name="Stanke M."/>
            <person name="Adamska M."/>
            <person name="Darling A."/>
            <person name="Degnan S.M."/>
            <person name="Oakley T.H."/>
            <person name="Plachetzki D.C."/>
            <person name="Zhai Y."/>
            <person name="Adamski M."/>
            <person name="Calcino A."/>
            <person name="Cummins S.F."/>
            <person name="Goodstein D.M."/>
            <person name="Harris C."/>
            <person name="Jackson D.J."/>
            <person name="Leys S.P."/>
            <person name="Shu S."/>
            <person name="Woodcroft B.J."/>
            <person name="Vervoort M."/>
            <person name="Kosik K.S."/>
            <person name="Manning G."/>
            <person name="Degnan B.M."/>
            <person name="Rokhsar D.S."/>
        </authorList>
    </citation>
    <scope>NUCLEOTIDE SEQUENCE [LARGE SCALE GENOMIC DNA]</scope>
</reference>
<dbReference type="SUPFAM" id="SSF103473">
    <property type="entry name" value="MFS general substrate transporter"/>
    <property type="match status" value="1"/>
</dbReference>
<proteinExistence type="predicted"/>
<feature type="domain" description="Major facilitator superfamily (MFS) profile" evidence="6">
    <location>
        <begin position="53"/>
        <end position="503"/>
    </location>
</feature>
<dbReference type="InParanoid" id="A0A1X7VGZ3"/>
<feature type="transmembrane region" description="Helical" evidence="5">
    <location>
        <begin position="479"/>
        <end position="499"/>
    </location>
</feature>
<feature type="transmembrane region" description="Helical" evidence="5">
    <location>
        <begin position="308"/>
        <end position="328"/>
    </location>
</feature>
<feature type="transmembrane region" description="Helical" evidence="5">
    <location>
        <begin position="182"/>
        <end position="206"/>
    </location>
</feature>
<feature type="transmembrane region" description="Helical" evidence="5">
    <location>
        <begin position="348"/>
        <end position="371"/>
    </location>
</feature>
<feature type="transmembrane region" description="Helical" evidence="5">
    <location>
        <begin position="218"/>
        <end position="243"/>
    </location>
</feature>
<dbReference type="InterPro" id="IPR036259">
    <property type="entry name" value="MFS_trans_sf"/>
</dbReference>
<name>A0A1X7VGZ3_AMPQE</name>
<dbReference type="Proteomes" id="UP000007879">
    <property type="component" value="Unassembled WGS sequence"/>
</dbReference>
<dbReference type="InterPro" id="IPR011701">
    <property type="entry name" value="MFS"/>
</dbReference>
<dbReference type="PROSITE" id="PS50850">
    <property type="entry name" value="MFS"/>
    <property type="match status" value="1"/>
</dbReference>
<dbReference type="OrthoDB" id="430300at2759"/>
<evidence type="ECO:0000256" key="2">
    <source>
        <dbReference type="ARBA" id="ARBA00022692"/>
    </source>
</evidence>
<keyword evidence="2 5" id="KW-0812">Transmembrane</keyword>
<feature type="transmembrane region" description="Helical" evidence="5">
    <location>
        <begin position="255"/>
        <end position="275"/>
    </location>
</feature>
<dbReference type="KEGG" id="aqu:105316833"/>
<accession>A0A1X7VGZ3</accession>
<comment type="subcellular location">
    <subcellularLocation>
        <location evidence="1">Membrane</location>
        <topology evidence="1">Multi-pass membrane protein</topology>
    </subcellularLocation>
</comment>
<gene>
    <name evidence="7" type="primary">105316833</name>
</gene>
<protein>
    <recommendedName>
        <fullName evidence="6">Major facilitator superfamily (MFS) profile domain-containing protein</fullName>
    </recommendedName>
</protein>
<dbReference type="Pfam" id="PF07690">
    <property type="entry name" value="MFS_1"/>
    <property type="match status" value="1"/>
</dbReference>
<evidence type="ECO:0000313" key="7">
    <source>
        <dbReference type="EnsemblMetazoa" id="Aqu2.1.38737_001"/>
    </source>
</evidence>
<sequence length="528" mass="59112">MNQEEEFSGEDFEWEEESPFTYSDRYLENDPATPKQVGLWKRSLKWRRRIFVIEIFMVFSQLLYLYSTQIVQQYIFQTLACEALSNTPNYTAPNESICLDQDYIVSATGNNDSIIEIQQKTNTLNMYIAIIGLVSSAVLSLIYGSLSDIFGRKPFLILCFSGLCLSSALQVAVIELDLNMNVYLLIASALNGLTGGGATTIGVAYASIADVTTKKWRTLRLGTTGSAFGFSKALSYLLAYYWINNNGCDFKGPAYLMLAIGFVGLTYIILIPESLPRSKEERKEGGFKKLADGFKTFFIPRRIGFSKWWRVWVCVIVICVEFLCAVGIDEIMSYFLHNKPLEWSYGLIGIYGLVTSITQCLALIVVLPLLIAIPIPEAYSNPFIILLASVIAITTNILMATIKYDWEMFLAGIIQTLQQVAFPVGRTIIFGLIKPEDYGAVQSLTTSLQLLTSVGSTVLFNKVYHPEAEVNGHHYNAGIVFWITAGFWAALIPLILLLFKKVRSNDSNSRSSAPNTFKFEQMNLESET</sequence>
<organism evidence="7">
    <name type="scientific">Amphimedon queenslandica</name>
    <name type="common">Sponge</name>
    <dbReference type="NCBI Taxonomy" id="400682"/>
    <lineage>
        <taxon>Eukaryota</taxon>
        <taxon>Metazoa</taxon>
        <taxon>Porifera</taxon>
        <taxon>Demospongiae</taxon>
        <taxon>Heteroscleromorpha</taxon>
        <taxon>Haplosclerida</taxon>
        <taxon>Niphatidae</taxon>
        <taxon>Amphimedon</taxon>
    </lineage>
</organism>
<dbReference type="InterPro" id="IPR020846">
    <property type="entry name" value="MFS_dom"/>
</dbReference>
<keyword evidence="4 5" id="KW-0472">Membrane</keyword>
<keyword evidence="3 5" id="KW-1133">Transmembrane helix</keyword>
<evidence type="ECO:0000313" key="8">
    <source>
        <dbReference type="Proteomes" id="UP000007879"/>
    </source>
</evidence>
<dbReference type="eggNOG" id="KOG2816">
    <property type="taxonomic scope" value="Eukaryota"/>
</dbReference>
<evidence type="ECO:0000259" key="6">
    <source>
        <dbReference type="PROSITE" id="PS50850"/>
    </source>
</evidence>
<dbReference type="AlphaFoldDB" id="A0A1X7VGZ3"/>
<dbReference type="EnsemblMetazoa" id="XM_019993521.1">
    <property type="protein sequence ID" value="XP_019849080.1"/>
    <property type="gene ID" value="LOC105316833"/>
</dbReference>
<feature type="transmembrane region" description="Helical" evidence="5">
    <location>
        <begin position="124"/>
        <end position="143"/>
    </location>
</feature>
<dbReference type="GO" id="GO:0016020">
    <property type="term" value="C:membrane"/>
    <property type="evidence" value="ECO:0007669"/>
    <property type="project" value="UniProtKB-SubCell"/>
</dbReference>
<evidence type="ECO:0000256" key="4">
    <source>
        <dbReference type="ARBA" id="ARBA00023136"/>
    </source>
</evidence>
<feature type="transmembrane region" description="Helical" evidence="5">
    <location>
        <begin position="383"/>
        <end position="402"/>
    </location>
</feature>
<dbReference type="PANTHER" id="PTHR23507:SF1">
    <property type="entry name" value="FI18259P1-RELATED"/>
    <property type="match status" value="1"/>
</dbReference>
<dbReference type="OMA" id="AVMESIC"/>